<accession>U5DAH5</accession>
<sequence>MSTSDASDCKELLGIPFEKIRGRHDSEIHLGKLRGKAPVEEDSARMSESVQDETSHPSTRGDDRSSGDVE</sequence>
<keyword evidence="3" id="KW-1185">Reference proteome</keyword>
<organism evidence="2 3">
    <name type="scientific">Amborella trichopoda</name>
    <dbReference type="NCBI Taxonomy" id="13333"/>
    <lineage>
        <taxon>Eukaryota</taxon>
        <taxon>Viridiplantae</taxon>
        <taxon>Streptophyta</taxon>
        <taxon>Embryophyta</taxon>
        <taxon>Tracheophyta</taxon>
        <taxon>Spermatophyta</taxon>
        <taxon>Magnoliopsida</taxon>
        <taxon>Amborellales</taxon>
        <taxon>Amborellaceae</taxon>
        <taxon>Amborella</taxon>
    </lineage>
</organism>
<dbReference type="Proteomes" id="UP000017836">
    <property type="component" value="Unassembled WGS sequence"/>
</dbReference>
<name>U5DAH5_AMBTC</name>
<dbReference type="EMBL" id="KI392136">
    <property type="protein sequence ID" value="ERN18427.1"/>
    <property type="molecule type" value="Genomic_DNA"/>
</dbReference>
<dbReference type="Gramene" id="ERN18427">
    <property type="protein sequence ID" value="ERN18427"/>
    <property type="gene ID" value="AMTR_s00189p00031800"/>
</dbReference>
<evidence type="ECO:0000256" key="1">
    <source>
        <dbReference type="SAM" id="MobiDB-lite"/>
    </source>
</evidence>
<reference evidence="3" key="1">
    <citation type="journal article" date="2013" name="Science">
        <title>The Amborella genome and the evolution of flowering plants.</title>
        <authorList>
            <consortium name="Amborella Genome Project"/>
        </authorList>
    </citation>
    <scope>NUCLEOTIDE SEQUENCE [LARGE SCALE GENOMIC DNA]</scope>
</reference>
<evidence type="ECO:0000313" key="2">
    <source>
        <dbReference type="EMBL" id="ERN18427.1"/>
    </source>
</evidence>
<protein>
    <submittedName>
        <fullName evidence="2">Uncharacterized protein</fullName>
    </submittedName>
</protein>
<proteinExistence type="predicted"/>
<feature type="region of interest" description="Disordered" evidence="1">
    <location>
        <begin position="29"/>
        <end position="70"/>
    </location>
</feature>
<feature type="compositionally biased region" description="Basic and acidic residues" evidence="1">
    <location>
        <begin position="53"/>
        <end position="70"/>
    </location>
</feature>
<dbReference type="AlphaFoldDB" id="U5DAH5"/>
<evidence type="ECO:0000313" key="3">
    <source>
        <dbReference type="Proteomes" id="UP000017836"/>
    </source>
</evidence>
<dbReference type="HOGENOM" id="CLU_2761202_0_0_1"/>
<gene>
    <name evidence="2" type="ORF">AMTR_s00189p00031800</name>
</gene>